<evidence type="ECO:0000313" key="2">
    <source>
        <dbReference type="Proteomes" id="UP000606115"/>
    </source>
</evidence>
<accession>A0ABQ2DJ29</accession>
<evidence type="ECO:0000313" key="1">
    <source>
        <dbReference type="EMBL" id="GGJ57970.1"/>
    </source>
</evidence>
<organism evidence="1 2">
    <name type="scientific">Glutamicibacter ardleyensis</name>
    <dbReference type="NCBI Taxonomy" id="225894"/>
    <lineage>
        <taxon>Bacteria</taxon>
        <taxon>Bacillati</taxon>
        <taxon>Actinomycetota</taxon>
        <taxon>Actinomycetes</taxon>
        <taxon>Micrococcales</taxon>
        <taxon>Micrococcaceae</taxon>
        <taxon>Glutamicibacter</taxon>
    </lineage>
</organism>
<gene>
    <name evidence="1" type="ORF">GCM10007173_15910</name>
</gene>
<sequence length="136" mass="15122">MSEARIEKLEEEISSLRELLTSITLSVHYRKDMAFEASLSYNQIAGQARTALTLVLGSIQSRAEEEAPNQVRHPEILERFPVIAEAQMVGSIDLAEAIRLVARIVGNQERAYQLLKAHQESGFGVQAYKKLGLGLD</sequence>
<proteinExistence type="predicted"/>
<reference evidence="2" key="1">
    <citation type="journal article" date="2019" name="Int. J. Syst. Evol. Microbiol.">
        <title>The Global Catalogue of Microorganisms (GCM) 10K type strain sequencing project: providing services to taxonomists for standard genome sequencing and annotation.</title>
        <authorList>
            <consortium name="The Broad Institute Genomics Platform"/>
            <consortium name="The Broad Institute Genome Sequencing Center for Infectious Disease"/>
            <person name="Wu L."/>
            <person name="Ma J."/>
        </authorList>
    </citation>
    <scope>NUCLEOTIDE SEQUENCE [LARGE SCALE GENOMIC DNA]</scope>
    <source>
        <strain evidence="2">CGMCC 1.3685</strain>
    </source>
</reference>
<comment type="caution">
    <text evidence="1">The sequence shown here is derived from an EMBL/GenBank/DDBJ whole genome shotgun (WGS) entry which is preliminary data.</text>
</comment>
<name>A0ABQ2DJ29_9MICC</name>
<dbReference type="GeneID" id="303303955"/>
<dbReference type="RefSeq" id="WP_096256871.1">
    <property type="nucleotide sequence ID" value="NZ_BMKX01000003.1"/>
</dbReference>
<keyword evidence="2" id="KW-1185">Reference proteome</keyword>
<protein>
    <submittedName>
        <fullName evidence="1">Uncharacterized protein</fullName>
    </submittedName>
</protein>
<dbReference type="EMBL" id="BMKX01000003">
    <property type="protein sequence ID" value="GGJ57970.1"/>
    <property type="molecule type" value="Genomic_DNA"/>
</dbReference>
<dbReference type="Proteomes" id="UP000606115">
    <property type="component" value="Unassembled WGS sequence"/>
</dbReference>